<evidence type="ECO:0000259" key="5">
    <source>
        <dbReference type="PROSITE" id="PS50932"/>
    </source>
</evidence>
<dbReference type="Pfam" id="PF00532">
    <property type="entry name" value="Peripla_BP_1"/>
    <property type="match status" value="1"/>
</dbReference>
<gene>
    <name evidence="7" type="ORF">FD47_GL001608</name>
</gene>
<dbReference type="Pfam" id="PF00356">
    <property type="entry name" value="LacI"/>
    <property type="match status" value="1"/>
</dbReference>
<dbReference type="InterPro" id="IPR000843">
    <property type="entry name" value="HTH_LacI"/>
</dbReference>
<keyword evidence="2" id="KW-0238">DNA-binding</keyword>
<dbReference type="Gene3D" id="3.40.50.2300">
    <property type="match status" value="2"/>
</dbReference>
<dbReference type="PANTHER" id="PTHR30146">
    <property type="entry name" value="LACI-RELATED TRANSCRIPTIONAL REPRESSOR"/>
    <property type="match status" value="1"/>
</dbReference>
<evidence type="ECO:0000256" key="3">
    <source>
        <dbReference type="ARBA" id="ARBA00023163"/>
    </source>
</evidence>
<evidence type="ECO:0000256" key="2">
    <source>
        <dbReference type="ARBA" id="ARBA00023125"/>
    </source>
</evidence>
<reference evidence="7 8" key="1">
    <citation type="journal article" date="2015" name="Genome Announc.">
        <title>Expanding the biotechnology potential of lactobacilli through comparative genomics of 213 strains and associated genera.</title>
        <authorList>
            <person name="Sun Z."/>
            <person name="Harris H.M."/>
            <person name="McCann A."/>
            <person name="Guo C."/>
            <person name="Argimon S."/>
            <person name="Zhang W."/>
            <person name="Yang X."/>
            <person name="Jeffery I.B."/>
            <person name="Cooney J.C."/>
            <person name="Kagawa T.F."/>
            <person name="Liu W."/>
            <person name="Song Y."/>
            <person name="Salvetti E."/>
            <person name="Wrobel A."/>
            <person name="Rasinkangas P."/>
            <person name="Parkhill J."/>
            <person name="Rea M.C."/>
            <person name="O'Sullivan O."/>
            <person name="Ritari J."/>
            <person name="Douillard F.P."/>
            <person name="Paul Ross R."/>
            <person name="Yang R."/>
            <person name="Briner A.E."/>
            <person name="Felis G.E."/>
            <person name="de Vos W.M."/>
            <person name="Barrangou R."/>
            <person name="Klaenhammer T.R."/>
            <person name="Caufield P.W."/>
            <person name="Cui Y."/>
            <person name="Zhang H."/>
            <person name="O'Toole P.W."/>
        </authorList>
    </citation>
    <scope>NUCLEOTIDE SEQUENCE [LARGE SCALE GENOMIC DNA]</scope>
    <source>
        <strain evidence="7 8">DSM 18390</strain>
    </source>
</reference>
<dbReference type="InterPro" id="IPR010982">
    <property type="entry name" value="Lambda_DNA-bd_dom_sf"/>
</dbReference>
<protein>
    <submittedName>
        <fullName evidence="7">Transcriptional regulator, LacI family</fullName>
    </submittedName>
</protein>
<evidence type="ECO:0000313" key="7">
    <source>
        <dbReference type="EMBL" id="KRM43321.1"/>
    </source>
</evidence>
<evidence type="ECO:0000259" key="6">
    <source>
        <dbReference type="PROSITE" id="PS50943"/>
    </source>
</evidence>
<dbReference type="PRINTS" id="PR00036">
    <property type="entry name" value="HTHLACI"/>
</dbReference>
<dbReference type="SMART" id="SM00354">
    <property type="entry name" value="HTH_LACI"/>
    <property type="match status" value="1"/>
</dbReference>
<comment type="caution">
    <text evidence="7">The sequence shown here is derived from an EMBL/GenBank/DDBJ whole genome shotgun (WGS) entry which is preliminary data.</text>
</comment>
<keyword evidence="1" id="KW-0805">Transcription regulation</keyword>
<keyword evidence="4" id="KW-0812">Transmembrane</keyword>
<dbReference type="Gene3D" id="1.10.260.40">
    <property type="entry name" value="lambda repressor-like DNA-binding domains"/>
    <property type="match status" value="1"/>
</dbReference>
<dbReference type="AlphaFoldDB" id="A0A0R1YUA9"/>
<dbReference type="GO" id="GO:0000976">
    <property type="term" value="F:transcription cis-regulatory region binding"/>
    <property type="evidence" value="ECO:0007669"/>
    <property type="project" value="TreeGrafter"/>
</dbReference>
<dbReference type="SUPFAM" id="SSF53822">
    <property type="entry name" value="Periplasmic binding protein-like I"/>
    <property type="match status" value="1"/>
</dbReference>
<dbReference type="EMBL" id="AZFZ01000036">
    <property type="protein sequence ID" value="KRM43321.1"/>
    <property type="molecule type" value="Genomic_DNA"/>
</dbReference>
<keyword evidence="3" id="KW-0804">Transcription</keyword>
<dbReference type="Proteomes" id="UP000051010">
    <property type="component" value="Unassembled WGS sequence"/>
</dbReference>
<dbReference type="PROSITE" id="PS50943">
    <property type="entry name" value="HTH_CROC1"/>
    <property type="match status" value="1"/>
</dbReference>
<dbReference type="CDD" id="cd01392">
    <property type="entry name" value="HTH_LacI"/>
    <property type="match status" value="1"/>
</dbReference>
<name>A0A0R1YUA9_9LACO</name>
<sequence>MKNVTISDVAKAAGVSVTTVSRYLNGNFAKMSNSTQEKLARVIKELHYHPSASARRMRTDQSKMIGVIVGDISNVFSSLLFSGIYQVLQPDDYSVLLLNANNSAVEERKGISRLLEQQVDGFIIQPSQSHFSDYQFLITDKIPFVTVDRDLVDQPATVGKIMTNNVEASQKMSEELISAGYRQILLISRTTVDISAQIPRIQGFKNAVDGTDTVVTELNLVGHPDRWLADQIRERLKNTAKKTVIVSLMGPLLFKTLAALKQLKVEFPDRIGLASFDDWNWSQFVGSGVDLMQQDPEKMGQQAAKRLLQQIQHPKAVLQAVELISAIRVKGHSF</sequence>
<evidence type="ECO:0000256" key="1">
    <source>
        <dbReference type="ARBA" id="ARBA00023015"/>
    </source>
</evidence>
<keyword evidence="4" id="KW-0472">Membrane</keyword>
<evidence type="ECO:0000313" key="8">
    <source>
        <dbReference type="Proteomes" id="UP000051010"/>
    </source>
</evidence>
<dbReference type="InterPro" id="IPR001387">
    <property type="entry name" value="Cro/C1-type_HTH"/>
</dbReference>
<dbReference type="PATRIC" id="fig|1423786.4.peg.1713"/>
<dbReference type="RefSeq" id="WP_054735087.1">
    <property type="nucleotide sequence ID" value="NZ_AZFZ01000036.1"/>
</dbReference>
<dbReference type="PROSITE" id="PS00356">
    <property type="entry name" value="HTH_LACI_1"/>
    <property type="match status" value="1"/>
</dbReference>
<dbReference type="SUPFAM" id="SSF47413">
    <property type="entry name" value="lambda repressor-like DNA-binding domains"/>
    <property type="match status" value="1"/>
</dbReference>
<dbReference type="PROSITE" id="PS50932">
    <property type="entry name" value="HTH_LACI_2"/>
    <property type="match status" value="1"/>
</dbReference>
<dbReference type="GO" id="GO:0003700">
    <property type="term" value="F:DNA-binding transcription factor activity"/>
    <property type="evidence" value="ECO:0007669"/>
    <property type="project" value="TreeGrafter"/>
</dbReference>
<organism evidence="7 8">
    <name type="scientific">Lentilactobacillus parafarraginis DSM 18390 = JCM 14109</name>
    <dbReference type="NCBI Taxonomy" id="1423786"/>
    <lineage>
        <taxon>Bacteria</taxon>
        <taxon>Bacillati</taxon>
        <taxon>Bacillota</taxon>
        <taxon>Bacilli</taxon>
        <taxon>Lactobacillales</taxon>
        <taxon>Lactobacillaceae</taxon>
        <taxon>Lentilactobacillus</taxon>
    </lineage>
</organism>
<dbReference type="PANTHER" id="PTHR30146:SF154">
    <property type="entry name" value="TRANSCRIPTION REGULATOR, MEMBER OF GALR FAMILY"/>
    <property type="match status" value="1"/>
</dbReference>
<dbReference type="InterPro" id="IPR001761">
    <property type="entry name" value="Peripla_BP/Lac1_sug-bd_dom"/>
</dbReference>
<proteinExistence type="predicted"/>
<feature type="domain" description="HTH cro/C1-type" evidence="6">
    <location>
        <begin position="2"/>
        <end position="49"/>
    </location>
</feature>
<evidence type="ECO:0000256" key="4">
    <source>
        <dbReference type="SAM" id="Phobius"/>
    </source>
</evidence>
<accession>A0A0R1YUA9</accession>
<feature type="transmembrane region" description="Helical" evidence="4">
    <location>
        <begin position="65"/>
        <end position="88"/>
    </location>
</feature>
<feature type="domain" description="HTH lacI-type" evidence="5">
    <location>
        <begin position="4"/>
        <end position="59"/>
    </location>
</feature>
<dbReference type="InterPro" id="IPR028082">
    <property type="entry name" value="Peripla_BP_I"/>
</dbReference>
<keyword evidence="4" id="KW-1133">Transmembrane helix</keyword>